<dbReference type="Gene3D" id="1.10.555.10">
    <property type="entry name" value="Rho GTPase activation protein"/>
    <property type="match status" value="1"/>
</dbReference>
<dbReference type="GO" id="GO:0005634">
    <property type="term" value="C:nucleus"/>
    <property type="evidence" value="ECO:0007669"/>
    <property type="project" value="TreeGrafter"/>
</dbReference>
<organism evidence="3 4">
    <name type="scientific">Araneus ventricosus</name>
    <name type="common">Orbweaver spider</name>
    <name type="synonym">Epeira ventricosa</name>
    <dbReference type="NCBI Taxonomy" id="182803"/>
    <lineage>
        <taxon>Eukaryota</taxon>
        <taxon>Metazoa</taxon>
        <taxon>Ecdysozoa</taxon>
        <taxon>Arthropoda</taxon>
        <taxon>Chelicerata</taxon>
        <taxon>Arachnida</taxon>
        <taxon>Araneae</taxon>
        <taxon>Araneomorphae</taxon>
        <taxon>Entelegynae</taxon>
        <taxon>Araneoidea</taxon>
        <taxon>Araneidae</taxon>
        <taxon>Araneus</taxon>
    </lineage>
</organism>
<dbReference type="GO" id="GO:0032154">
    <property type="term" value="C:cleavage furrow"/>
    <property type="evidence" value="ECO:0007669"/>
    <property type="project" value="TreeGrafter"/>
</dbReference>
<dbReference type="GO" id="GO:0007266">
    <property type="term" value="P:Rho protein signal transduction"/>
    <property type="evidence" value="ECO:0007669"/>
    <property type="project" value="TreeGrafter"/>
</dbReference>
<sequence>MSDVFMHSDAVFYILPLTTPMEFFDSVAHQHVETGITSITSDNKTHIHVLCGAIKSFLRSLKEPLIPTSAWQSFVKAAELEDQKRSLRLLYNLVCDLPQPNKETLAFLLQHLQRVSESVDCQMPVDNLAKVLGPTIVGYSSPSLSSAKLFKETFQQRPVMKKLLMLPPACWQAILDKDLSANSKRFSIISAIKASDSASASNNSGNEPVYTSVQKDRFKARKDKRSLRSS</sequence>
<dbReference type="OrthoDB" id="2218807at2759"/>
<dbReference type="GO" id="GO:0097149">
    <property type="term" value="C:centralspindlin complex"/>
    <property type="evidence" value="ECO:0007669"/>
    <property type="project" value="TreeGrafter"/>
</dbReference>
<feature type="compositionally biased region" description="Basic residues" evidence="1">
    <location>
        <begin position="218"/>
        <end position="230"/>
    </location>
</feature>
<dbReference type="AlphaFoldDB" id="A0A4Y2PKA3"/>
<dbReference type="SMART" id="SM00324">
    <property type="entry name" value="RhoGAP"/>
    <property type="match status" value="1"/>
</dbReference>
<dbReference type="Pfam" id="PF00620">
    <property type="entry name" value="RhoGAP"/>
    <property type="match status" value="1"/>
</dbReference>
<keyword evidence="4" id="KW-1185">Reference proteome</keyword>
<protein>
    <submittedName>
        <fullName evidence="3">Rac GTPase-activating protein 1</fullName>
    </submittedName>
</protein>
<dbReference type="EMBL" id="BGPR01011661">
    <property type="protein sequence ID" value="GBN52398.1"/>
    <property type="molecule type" value="Genomic_DNA"/>
</dbReference>
<evidence type="ECO:0000259" key="2">
    <source>
        <dbReference type="PROSITE" id="PS50238"/>
    </source>
</evidence>
<name>A0A4Y2PKA3_ARAVE</name>
<dbReference type="GO" id="GO:0051233">
    <property type="term" value="C:spindle midzone"/>
    <property type="evidence" value="ECO:0007669"/>
    <property type="project" value="TreeGrafter"/>
</dbReference>
<feature type="region of interest" description="Disordered" evidence="1">
    <location>
        <begin position="195"/>
        <end position="230"/>
    </location>
</feature>
<accession>A0A4Y2PKA3</accession>
<reference evidence="3 4" key="1">
    <citation type="journal article" date="2019" name="Sci. Rep.">
        <title>Orb-weaving spider Araneus ventricosus genome elucidates the spidroin gene catalogue.</title>
        <authorList>
            <person name="Kono N."/>
            <person name="Nakamura H."/>
            <person name="Ohtoshi R."/>
            <person name="Moran D.A.P."/>
            <person name="Shinohara A."/>
            <person name="Yoshida Y."/>
            <person name="Fujiwara M."/>
            <person name="Mori M."/>
            <person name="Tomita M."/>
            <person name="Arakawa K."/>
        </authorList>
    </citation>
    <scope>NUCLEOTIDE SEQUENCE [LARGE SCALE GENOMIC DNA]</scope>
</reference>
<dbReference type="InterPro" id="IPR000198">
    <property type="entry name" value="RhoGAP_dom"/>
</dbReference>
<dbReference type="GO" id="GO:0030496">
    <property type="term" value="C:midbody"/>
    <property type="evidence" value="ECO:0007669"/>
    <property type="project" value="TreeGrafter"/>
</dbReference>
<dbReference type="PROSITE" id="PS50238">
    <property type="entry name" value="RHOGAP"/>
    <property type="match status" value="1"/>
</dbReference>
<dbReference type="InterPro" id="IPR008936">
    <property type="entry name" value="Rho_GTPase_activation_prot"/>
</dbReference>
<feature type="domain" description="Rho-GAP" evidence="2">
    <location>
        <begin position="1"/>
        <end position="171"/>
    </location>
</feature>
<comment type="caution">
    <text evidence="3">The sequence shown here is derived from an EMBL/GenBank/DDBJ whole genome shotgun (WGS) entry which is preliminary data.</text>
</comment>
<proteinExistence type="predicted"/>
<dbReference type="GO" id="GO:0005096">
    <property type="term" value="F:GTPase activator activity"/>
    <property type="evidence" value="ECO:0007669"/>
    <property type="project" value="TreeGrafter"/>
</dbReference>
<dbReference type="SUPFAM" id="SSF48350">
    <property type="entry name" value="GTPase activation domain, GAP"/>
    <property type="match status" value="1"/>
</dbReference>
<evidence type="ECO:0000256" key="1">
    <source>
        <dbReference type="SAM" id="MobiDB-lite"/>
    </source>
</evidence>
<dbReference type="Proteomes" id="UP000499080">
    <property type="component" value="Unassembled WGS sequence"/>
</dbReference>
<dbReference type="GO" id="GO:0000281">
    <property type="term" value="P:mitotic cytokinesis"/>
    <property type="evidence" value="ECO:0007669"/>
    <property type="project" value="TreeGrafter"/>
</dbReference>
<dbReference type="GO" id="GO:0051256">
    <property type="term" value="P:mitotic spindle midzone assembly"/>
    <property type="evidence" value="ECO:0007669"/>
    <property type="project" value="TreeGrafter"/>
</dbReference>
<dbReference type="PANTHER" id="PTHR46199:SF3">
    <property type="entry name" value="RAC GTPASE-ACTIVATING PROTEIN 1"/>
    <property type="match status" value="1"/>
</dbReference>
<evidence type="ECO:0000313" key="3">
    <source>
        <dbReference type="EMBL" id="GBN52398.1"/>
    </source>
</evidence>
<feature type="compositionally biased region" description="Low complexity" evidence="1">
    <location>
        <begin position="195"/>
        <end position="206"/>
    </location>
</feature>
<gene>
    <name evidence="3" type="primary">Racgap1</name>
    <name evidence="3" type="ORF">AVEN_137704_1</name>
</gene>
<evidence type="ECO:0000313" key="4">
    <source>
        <dbReference type="Proteomes" id="UP000499080"/>
    </source>
</evidence>
<dbReference type="PANTHER" id="PTHR46199">
    <property type="entry name" value="RAC GTPASE-ACTIVATING PROTEIN 1"/>
    <property type="match status" value="1"/>
</dbReference>